<feature type="compositionally biased region" description="Basic and acidic residues" evidence="1">
    <location>
        <begin position="314"/>
        <end position="328"/>
    </location>
</feature>
<dbReference type="GO" id="GO:0034063">
    <property type="term" value="P:stress granule assembly"/>
    <property type="evidence" value="ECO:0007669"/>
    <property type="project" value="TreeGrafter"/>
</dbReference>
<evidence type="ECO:0000259" key="2">
    <source>
        <dbReference type="SMART" id="SM01272"/>
    </source>
</evidence>
<dbReference type="GO" id="GO:0010494">
    <property type="term" value="C:cytoplasmic stress granule"/>
    <property type="evidence" value="ECO:0007669"/>
    <property type="project" value="TreeGrafter"/>
</dbReference>
<evidence type="ECO:0000313" key="3">
    <source>
        <dbReference type="EMBL" id="CAE7502854.1"/>
    </source>
</evidence>
<proteinExistence type="predicted"/>
<sequence length="523" mass="56950">MSGRCHSLTALFHFGYTAWKQLMHASLQSGHWGMEAVEDISPGHIAEEEEKQSQVSKLLLASAVLRTCMEAVHTGTECFYEEIVRAFPQDPFGGSCTLPAALSDGTADSDPTNTLLTKLHELRKTPQKPSHTMTENIKKKAHVVTCRKPAGGNAIESVIYSNPRLTPRDGSQDESCSPVFEGDKKGWLTDKEIGAAAWPGKERELQPWAAPGDDDTLEELSAPGHHSESHWDQFRANAELFGYVSTFKEDLSQYSTIIDVAKVPAHARKKAERLAREIEVRHSIRGSADEEATGRDEESLFSSVSQGCAGVNGVRDDASMDSKGRGQRADGPGNSQEEHDHPPSDVVQNVKMPDVQDAQMKVTGSFFHVDGVGLLDENLVRSNPWVLDQNSARCMPGCMPNMPNMPMTSAPGFLSTQPRNAANAATSVDSCLSPSPVLSTAPVCAPNVSMARVPQVWPAGTTVIIDGLMTCPTFNGLNGLIDSYDAETNRYNVQLPLTDSFGVFQIAKIRPENLKFYPSPRCQ</sequence>
<dbReference type="PANTHER" id="PTHR12854">
    <property type="entry name" value="ATAXIN 2-RELATED"/>
    <property type="match status" value="1"/>
</dbReference>
<dbReference type="Proteomes" id="UP000604046">
    <property type="component" value="Unassembled WGS sequence"/>
</dbReference>
<keyword evidence="4" id="KW-1185">Reference proteome</keyword>
<evidence type="ECO:0000256" key="1">
    <source>
        <dbReference type="SAM" id="MobiDB-lite"/>
    </source>
</evidence>
<gene>
    <name evidence="3" type="primary">ath1</name>
    <name evidence="3" type="ORF">SNAT2548_LOCUS28161</name>
</gene>
<evidence type="ECO:0000313" key="4">
    <source>
        <dbReference type="Proteomes" id="UP000604046"/>
    </source>
</evidence>
<dbReference type="PANTHER" id="PTHR12854:SF7">
    <property type="entry name" value="ATAXIN-2 HOMOLOG"/>
    <property type="match status" value="1"/>
</dbReference>
<dbReference type="OrthoDB" id="2275718at2759"/>
<dbReference type="AlphaFoldDB" id="A0A812SX41"/>
<dbReference type="GO" id="GO:0003729">
    <property type="term" value="F:mRNA binding"/>
    <property type="evidence" value="ECO:0007669"/>
    <property type="project" value="TreeGrafter"/>
</dbReference>
<dbReference type="SMART" id="SM01272">
    <property type="entry name" value="LsmAD"/>
    <property type="match status" value="1"/>
</dbReference>
<organism evidence="3 4">
    <name type="scientific">Symbiodinium natans</name>
    <dbReference type="NCBI Taxonomy" id="878477"/>
    <lineage>
        <taxon>Eukaryota</taxon>
        <taxon>Sar</taxon>
        <taxon>Alveolata</taxon>
        <taxon>Dinophyceae</taxon>
        <taxon>Suessiales</taxon>
        <taxon>Symbiodiniaceae</taxon>
        <taxon>Symbiodinium</taxon>
    </lineage>
</organism>
<feature type="domain" description="LsmAD" evidence="2">
    <location>
        <begin position="241"/>
        <end position="307"/>
    </location>
</feature>
<reference evidence="3" key="1">
    <citation type="submission" date="2021-02" db="EMBL/GenBank/DDBJ databases">
        <authorList>
            <person name="Dougan E. K."/>
            <person name="Rhodes N."/>
            <person name="Thang M."/>
            <person name="Chan C."/>
        </authorList>
    </citation>
    <scope>NUCLEOTIDE SEQUENCE</scope>
</reference>
<name>A0A812SX41_9DINO</name>
<dbReference type="Pfam" id="PF06741">
    <property type="entry name" value="LsmAD"/>
    <property type="match status" value="1"/>
</dbReference>
<accession>A0A812SX41</accession>
<comment type="caution">
    <text evidence="3">The sequence shown here is derived from an EMBL/GenBank/DDBJ whole genome shotgun (WGS) entry which is preliminary data.</text>
</comment>
<dbReference type="InterPro" id="IPR045117">
    <property type="entry name" value="ATXN2-like"/>
</dbReference>
<feature type="region of interest" description="Disordered" evidence="1">
    <location>
        <begin position="286"/>
        <end position="348"/>
    </location>
</feature>
<protein>
    <submittedName>
        <fullName evidence="3">Ath1 protein</fullName>
    </submittedName>
</protein>
<dbReference type="InterPro" id="IPR009604">
    <property type="entry name" value="LsmAD_domain"/>
</dbReference>
<dbReference type="EMBL" id="CAJNDS010002506">
    <property type="protein sequence ID" value="CAE7502854.1"/>
    <property type="molecule type" value="Genomic_DNA"/>
</dbReference>